<dbReference type="InterPro" id="IPR030312">
    <property type="entry name" value="IRAK1BP1"/>
</dbReference>
<accession>A0A9Q0YSH8</accession>
<dbReference type="PANTHER" id="PTHR18842">
    <property type="entry name" value="INTERLEUKIN-1 RECEPTOR-ASSOCIATED KINASE 1-BINDING PROTEIN 1"/>
    <property type="match status" value="1"/>
</dbReference>
<evidence type="ECO:0000313" key="6">
    <source>
        <dbReference type="EMBL" id="KAJ8027116.1"/>
    </source>
</evidence>
<comment type="subcellular location">
    <subcellularLocation>
        <location evidence="2">Cytoplasm</location>
    </subcellularLocation>
    <subcellularLocation>
        <location evidence="1">Nucleus</location>
    </subcellularLocation>
</comment>
<dbReference type="GO" id="GO:0016301">
    <property type="term" value="F:kinase activity"/>
    <property type="evidence" value="ECO:0007669"/>
    <property type="project" value="UniProtKB-KW"/>
</dbReference>
<keyword evidence="6" id="KW-0808">Transferase</keyword>
<evidence type="ECO:0000256" key="3">
    <source>
        <dbReference type="ARBA" id="ARBA00005509"/>
    </source>
</evidence>
<dbReference type="Pfam" id="PF04402">
    <property type="entry name" value="SIMPL"/>
    <property type="match status" value="1"/>
</dbReference>
<keyword evidence="7" id="KW-1185">Reference proteome</keyword>
<proteinExistence type="inferred from homology"/>
<name>A0A9Q0YSH8_HOLLE</name>
<comment type="caution">
    <text evidence="6">The sequence shown here is derived from an EMBL/GenBank/DDBJ whole genome shotgun (WGS) entry which is preliminary data.</text>
</comment>
<dbReference type="GO" id="GO:0043123">
    <property type="term" value="P:positive regulation of canonical NF-kappaB signal transduction"/>
    <property type="evidence" value="ECO:0007669"/>
    <property type="project" value="InterPro"/>
</dbReference>
<evidence type="ECO:0000313" key="7">
    <source>
        <dbReference type="Proteomes" id="UP001152320"/>
    </source>
</evidence>
<comment type="similarity">
    <text evidence="3">Belongs to the IRAK1BP1 family.</text>
</comment>
<dbReference type="Gene3D" id="3.30.110.170">
    <property type="entry name" value="Protein of unknown function (DUF541), domain 1"/>
    <property type="match status" value="1"/>
</dbReference>
<dbReference type="GO" id="GO:0005737">
    <property type="term" value="C:cytoplasm"/>
    <property type="evidence" value="ECO:0007669"/>
    <property type="project" value="UniProtKB-SubCell"/>
</dbReference>
<keyword evidence="6" id="KW-0418">Kinase</keyword>
<dbReference type="Proteomes" id="UP001152320">
    <property type="component" value="Chromosome 16"/>
</dbReference>
<protein>
    <submittedName>
        <fullName evidence="6">Interleukin-1 receptor-associated kinase 1-binding protein 1</fullName>
    </submittedName>
</protein>
<keyword evidence="4" id="KW-0963">Cytoplasm</keyword>
<dbReference type="InterPro" id="IPR007497">
    <property type="entry name" value="SIMPL/DUF541"/>
</dbReference>
<evidence type="ECO:0000256" key="5">
    <source>
        <dbReference type="ARBA" id="ARBA00023242"/>
    </source>
</evidence>
<evidence type="ECO:0000256" key="1">
    <source>
        <dbReference type="ARBA" id="ARBA00004123"/>
    </source>
</evidence>
<reference evidence="6" key="1">
    <citation type="submission" date="2021-10" db="EMBL/GenBank/DDBJ databases">
        <title>Tropical sea cucumber genome reveals ecological adaptation and Cuvierian tubules defense mechanism.</title>
        <authorList>
            <person name="Chen T."/>
        </authorList>
    </citation>
    <scope>NUCLEOTIDE SEQUENCE</scope>
    <source>
        <strain evidence="6">Nanhai2018</strain>
        <tissue evidence="6">Muscle</tissue>
    </source>
</reference>
<dbReference type="AlphaFoldDB" id="A0A9Q0YSH8"/>
<organism evidence="6 7">
    <name type="scientific">Holothuria leucospilota</name>
    <name type="common">Black long sea cucumber</name>
    <name type="synonym">Mertensiothuria leucospilota</name>
    <dbReference type="NCBI Taxonomy" id="206669"/>
    <lineage>
        <taxon>Eukaryota</taxon>
        <taxon>Metazoa</taxon>
        <taxon>Echinodermata</taxon>
        <taxon>Eleutherozoa</taxon>
        <taxon>Echinozoa</taxon>
        <taxon>Holothuroidea</taxon>
        <taxon>Aspidochirotacea</taxon>
        <taxon>Aspidochirotida</taxon>
        <taxon>Holothuriidae</taxon>
        <taxon>Holothuria</taxon>
    </lineage>
</organism>
<dbReference type="GO" id="GO:0005634">
    <property type="term" value="C:nucleus"/>
    <property type="evidence" value="ECO:0007669"/>
    <property type="project" value="UniProtKB-SubCell"/>
</dbReference>
<dbReference type="OrthoDB" id="6365554at2759"/>
<dbReference type="EMBL" id="JAIZAY010000016">
    <property type="protein sequence ID" value="KAJ8027116.1"/>
    <property type="molecule type" value="Genomic_DNA"/>
</dbReference>
<dbReference type="Gene3D" id="3.30.70.2970">
    <property type="entry name" value="Protein of unknown function (DUF541), domain 2"/>
    <property type="match status" value="1"/>
</dbReference>
<evidence type="ECO:0000256" key="4">
    <source>
        <dbReference type="ARBA" id="ARBA00022490"/>
    </source>
</evidence>
<evidence type="ECO:0000256" key="2">
    <source>
        <dbReference type="ARBA" id="ARBA00004496"/>
    </source>
</evidence>
<keyword evidence="5" id="KW-0539">Nucleus</keyword>
<dbReference type="GO" id="GO:0006955">
    <property type="term" value="P:immune response"/>
    <property type="evidence" value="ECO:0007669"/>
    <property type="project" value="InterPro"/>
</dbReference>
<keyword evidence="6" id="KW-0675">Receptor</keyword>
<sequence>MDLKSSRVFASHVGDNISNQADEREDQSKRLIDVWAIGTVTLKPDRAKVNFIVSTSQGKETAADAKNSVSRRADYVIQTLHTHNVKEGDVISTSSLTRSDGLFHVVTEISVIFTDFTKCQNVCNFLVEKLDDSVHISQPHFFHGTQNLNTVRREACMQATRNAHQKASEIARFLRQSLGAPIVIREEETKEWDGPPAHQDTVNGHHSPLTFQQRLANAVFNVSTKVHASFEILSRDKGKEIKT</sequence>
<dbReference type="PANTHER" id="PTHR18842:SF2">
    <property type="entry name" value="INTERLEUKIN-1 RECEPTOR-ASSOCIATED KINASE 1-BINDING PROTEIN 1"/>
    <property type="match status" value="1"/>
</dbReference>
<gene>
    <name evidence="6" type="ORF">HOLleu_32165</name>
</gene>